<dbReference type="InParanoid" id="A0A165DVZ8"/>
<organism evidence="1 2">
    <name type="scientific">Calocera cornea HHB12733</name>
    <dbReference type="NCBI Taxonomy" id="1353952"/>
    <lineage>
        <taxon>Eukaryota</taxon>
        <taxon>Fungi</taxon>
        <taxon>Dikarya</taxon>
        <taxon>Basidiomycota</taxon>
        <taxon>Agaricomycotina</taxon>
        <taxon>Dacrymycetes</taxon>
        <taxon>Dacrymycetales</taxon>
        <taxon>Dacrymycetaceae</taxon>
        <taxon>Calocera</taxon>
    </lineage>
</organism>
<evidence type="ECO:0000313" key="2">
    <source>
        <dbReference type="Proteomes" id="UP000076842"/>
    </source>
</evidence>
<gene>
    <name evidence="1" type="ORF">CALCODRAFT_519942</name>
</gene>
<evidence type="ECO:0000313" key="1">
    <source>
        <dbReference type="EMBL" id="KZT53654.1"/>
    </source>
</evidence>
<sequence>MPLIPSIHVLIQFDGHRLIQSFSRHWHSFKRSFSLDGQVDKTDAEMERALDCVREQVLQDVVDKDEVAELLSELALLGERAARRAQGHSAHNPLRIAQVAHTRHDMREVETEIKLSGAVQKIRRNAAACRIEAEHLILDWEHDKLLIDDVKK</sequence>
<protein>
    <submittedName>
        <fullName evidence="1">Uncharacterized protein</fullName>
    </submittedName>
</protein>
<dbReference type="AlphaFoldDB" id="A0A165DVZ8"/>
<reference evidence="1 2" key="1">
    <citation type="journal article" date="2016" name="Mol. Biol. Evol.">
        <title>Comparative Genomics of Early-Diverging Mushroom-Forming Fungi Provides Insights into the Origins of Lignocellulose Decay Capabilities.</title>
        <authorList>
            <person name="Nagy L.G."/>
            <person name="Riley R."/>
            <person name="Tritt A."/>
            <person name="Adam C."/>
            <person name="Daum C."/>
            <person name="Floudas D."/>
            <person name="Sun H."/>
            <person name="Yadav J.S."/>
            <person name="Pangilinan J."/>
            <person name="Larsson K.H."/>
            <person name="Matsuura K."/>
            <person name="Barry K."/>
            <person name="Labutti K."/>
            <person name="Kuo R."/>
            <person name="Ohm R.A."/>
            <person name="Bhattacharya S.S."/>
            <person name="Shirouzu T."/>
            <person name="Yoshinaga Y."/>
            <person name="Martin F.M."/>
            <person name="Grigoriev I.V."/>
            <person name="Hibbett D.S."/>
        </authorList>
    </citation>
    <scope>NUCLEOTIDE SEQUENCE [LARGE SCALE GENOMIC DNA]</scope>
    <source>
        <strain evidence="1 2">HHB12733</strain>
    </source>
</reference>
<dbReference type="Proteomes" id="UP000076842">
    <property type="component" value="Unassembled WGS sequence"/>
</dbReference>
<dbReference type="OrthoDB" id="3354877at2759"/>
<proteinExistence type="predicted"/>
<name>A0A165DVZ8_9BASI</name>
<keyword evidence="2" id="KW-1185">Reference proteome</keyword>
<dbReference type="EMBL" id="KV424032">
    <property type="protein sequence ID" value="KZT53654.1"/>
    <property type="molecule type" value="Genomic_DNA"/>
</dbReference>
<accession>A0A165DVZ8</accession>